<dbReference type="InterPro" id="IPR033344">
    <property type="entry name" value="CURT1"/>
</dbReference>
<keyword evidence="5" id="KW-1185">Reference proteome</keyword>
<evidence type="ECO:0000256" key="2">
    <source>
        <dbReference type="SAM" id="Phobius"/>
    </source>
</evidence>
<reference evidence="4 5" key="1">
    <citation type="submission" date="2024-09" db="EMBL/GenBank/DDBJ databases">
        <title>Chromosome-scale assembly of Riccia fluitans.</title>
        <authorList>
            <person name="Paukszto L."/>
            <person name="Sawicki J."/>
            <person name="Karawczyk K."/>
            <person name="Piernik-Szablinska J."/>
            <person name="Szczecinska M."/>
            <person name="Mazdziarz M."/>
        </authorList>
    </citation>
    <scope>NUCLEOTIDE SEQUENCE [LARGE SCALE GENOMIC DNA]</scope>
    <source>
        <strain evidence="4">Rf_01</strain>
        <tissue evidence="4">Aerial parts of the thallus</tissue>
    </source>
</reference>
<dbReference type="PANTHER" id="PTHR33222">
    <property type="match status" value="1"/>
</dbReference>
<protein>
    <recommendedName>
        <fullName evidence="3">Cyanobacterial aminoacyl-tRNA synthetase CAAD domain-containing protein</fullName>
    </recommendedName>
</protein>
<dbReference type="EMBL" id="JBHFFA010000001">
    <property type="protein sequence ID" value="KAL2651761.1"/>
    <property type="molecule type" value="Genomic_DNA"/>
</dbReference>
<proteinExistence type="predicted"/>
<dbReference type="InterPro" id="IPR025564">
    <property type="entry name" value="CAAD_dom"/>
</dbReference>
<feature type="transmembrane region" description="Helical" evidence="2">
    <location>
        <begin position="128"/>
        <end position="146"/>
    </location>
</feature>
<evidence type="ECO:0000313" key="4">
    <source>
        <dbReference type="EMBL" id="KAL2651761.1"/>
    </source>
</evidence>
<keyword evidence="2" id="KW-0812">Transmembrane</keyword>
<dbReference type="PANTHER" id="PTHR33222:SF4">
    <property type="entry name" value="PROTEIN CURVATURE THYLAKOID 1A, CHLOROPLASTIC"/>
    <property type="match status" value="1"/>
</dbReference>
<feature type="domain" description="Cyanobacterial aminoacyl-tRNA synthetase CAAD" evidence="3">
    <location>
        <begin position="84"/>
        <end position="167"/>
    </location>
</feature>
<keyword evidence="2" id="KW-0472">Membrane</keyword>
<dbReference type="Proteomes" id="UP001605036">
    <property type="component" value="Unassembled WGS sequence"/>
</dbReference>
<dbReference type="Pfam" id="PF14159">
    <property type="entry name" value="CAAD"/>
    <property type="match status" value="1"/>
</dbReference>
<evidence type="ECO:0000313" key="5">
    <source>
        <dbReference type="Proteomes" id="UP001605036"/>
    </source>
</evidence>
<accession>A0ABD1ZLJ9</accession>
<dbReference type="GO" id="GO:0016020">
    <property type="term" value="C:membrane"/>
    <property type="evidence" value="ECO:0007669"/>
    <property type="project" value="UniProtKB-SubCell"/>
</dbReference>
<dbReference type="AlphaFoldDB" id="A0ABD1ZLJ9"/>
<gene>
    <name evidence="4" type="ORF">R1flu_019889</name>
</gene>
<evidence type="ECO:0000259" key="3">
    <source>
        <dbReference type="Pfam" id="PF14159"/>
    </source>
</evidence>
<organism evidence="4 5">
    <name type="scientific">Riccia fluitans</name>
    <dbReference type="NCBI Taxonomy" id="41844"/>
    <lineage>
        <taxon>Eukaryota</taxon>
        <taxon>Viridiplantae</taxon>
        <taxon>Streptophyta</taxon>
        <taxon>Embryophyta</taxon>
        <taxon>Marchantiophyta</taxon>
        <taxon>Marchantiopsida</taxon>
        <taxon>Marchantiidae</taxon>
        <taxon>Marchantiales</taxon>
        <taxon>Ricciaceae</taxon>
        <taxon>Riccia</taxon>
    </lineage>
</organism>
<comment type="caution">
    <text evidence="4">The sequence shown here is derived from an EMBL/GenBank/DDBJ whole genome shotgun (WGS) entry which is preliminary data.</text>
</comment>
<evidence type="ECO:0000256" key="1">
    <source>
        <dbReference type="ARBA" id="ARBA00004141"/>
    </source>
</evidence>
<feature type="transmembrane region" description="Helical" evidence="2">
    <location>
        <begin position="98"/>
        <end position="122"/>
    </location>
</feature>
<name>A0ABD1ZLJ9_9MARC</name>
<keyword evidence="2" id="KW-1133">Transmembrane helix</keyword>
<sequence length="179" mass="18832">MACVGAVAGASAVTAAVTGTSAFVSRSGFSSAVYPSPLLLKRGVFGAALKGSNAFSRRAVPLKRQTVRAATSDDTADPSDIVADLKTKWDAIENKTEVVIYGGGAIVALWLSSTVVGAINSVPLLPKIMEFIGLCYSGWFIYRYLLFKSSRKELIADLEELRGKITGSVTGSDTSSTEK</sequence>
<comment type="subcellular location">
    <subcellularLocation>
        <location evidence="1">Membrane</location>
        <topology evidence="1">Multi-pass membrane protein</topology>
    </subcellularLocation>
</comment>